<evidence type="ECO:0008006" key="3">
    <source>
        <dbReference type="Google" id="ProtNLM"/>
    </source>
</evidence>
<evidence type="ECO:0000313" key="1">
    <source>
        <dbReference type="EMBL" id="ALT69320.1"/>
    </source>
</evidence>
<gene>
    <name evidence="1" type="ORF">sm9_1551</name>
</gene>
<evidence type="ECO:0000313" key="2">
    <source>
        <dbReference type="Proteomes" id="UP000067738"/>
    </source>
</evidence>
<name>A0A0U3EAL3_9EURY</name>
<proteinExistence type="predicted"/>
<accession>A0A0U3EAL3</accession>
<reference evidence="1 2" key="1">
    <citation type="submission" date="2015-04" db="EMBL/GenBank/DDBJ databases">
        <title>The complete genome sequence of the rumen methanogen Methanobrevibacter millerae SM9.</title>
        <authorList>
            <person name="Leahy S.C."/>
            <person name="Kelly W.J."/>
            <person name="Pacheco D.M."/>
            <person name="Li D."/>
            <person name="Altermann E."/>
            <person name="Attwood G.T."/>
        </authorList>
    </citation>
    <scope>NUCLEOTIDE SEQUENCE [LARGE SCALE GENOMIC DNA]</scope>
    <source>
        <strain evidence="1 2">SM9</strain>
    </source>
</reference>
<dbReference type="AlphaFoldDB" id="A0A0U3EAL3"/>
<sequence>MYMDSDSEIKYTVRKRYHIEQTLLNSIESINTTYDSRYYYETLWDCMGWKSNINNVFESQGLSKMVFISNISNILRNIEDSSQEVVLDNFLQELNNLILEYKKMDEEIINIIIYTNIPKKLEENNKFRDALKYFNLSIFDYSEYNFENEEDCDYDIKNKFNSKFLMLKYSKRGKDYEYIKNNTFNKIYSFFGYVTYIHKYKNGTEKFHINEITLDNKITDLKINALIATDSNNNIFDIIHQQDVMDTAIKLDKSKIIKFDNQMKLVPTLLEDVYKINNNILFDQLKDYFSLYYISSLESSIENSFLKFWSLSERIIKDIHVGMADKLLVKYMEKILQMYNYPKKIIQRLKFIKSKRNDLVHENIHGEITQSDQSIVKILSEILIGFLIDYYGEVNNLQDYANFM</sequence>
<dbReference type="KEGG" id="mmil:sm9_1551"/>
<dbReference type="PATRIC" id="fig|230361.4.peg.1608"/>
<organism evidence="1 2">
    <name type="scientific">Methanobrevibacter millerae</name>
    <dbReference type="NCBI Taxonomy" id="230361"/>
    <lineage>
        <taxon>Archaea</taxon>
        <taxon>Methanobacteriati</taxon>
        <taxon>Methanobacteriota</taxon>
        <taxon>Methanomada group</taxon>
        <taxon>Methanobacteria</taxon>
        <taxon>Methanobacteriales</taxon>
        <taxon>Methanobacteriaceae</taxon>
        <taxon>Methanobrevibacter</taxon>
    </lineage>
</organism>
<keyword evidence="2" id="KW-1185">Reference proteome</keyword>
<dbReference type="EMBL" id="CP011266">
    <property type="protein sequence ID" value="ALT69320.1"/>
    <property type="molecule type" value="Genomic_DNA"/>
</dbReference>
<dbReference type="Proteomes" id="UP000067738">
    <property type="component" value="Chromosome"/>
</dbReference>
<protein>
    <recommendedName>
        <fullName evidence="3">Apea-like HEPN domain-containing protein</fullName>
    </recommendedName>
</protein>